<dbReference type="InterPro" id="IPR034907">
    <property type="entry name" value="NDK-like_dom"/>
</dbReference>
<keyword evidence="6" id="KW-0418">Kinase</keyword>
<keyword evidence="4" id="KW-0479">Metal-binding</keyword>
<keyword evidence="8" id="KW-0460">Magnesium</keyword>
<dbReference type="PANTHER" id="PTHR46956:SF1">
    <property type="entry name" value="NUCLEOSIDE DIPHOSPHATE KINASE 6"/>
    <property type="match status" value="1"/>
</dbReference>
<dbReference type="InterPro" id="IPR037994">
    <property type="entry name" value="NDPk6"/>
</dbReference>
<reference evidence="13" key="2">
    <citation type="submission" date="2025-09" db="UniProtKB">
        <authorList>
            <consortium name="Ensembl"/>
        </authorList>
    </citation>
    <scope>IDENTIFICATION</scope>
</reference>
<dbReference type="GO" id="GO:0045839">
    <property type="term" value="P:negative regulation of mitotic nuclear division"/>
    <property type="evidence" value="ECO:0007669"/>
    <property type="project" value="TreeGrafter"/>
</dbReference>
<sequence length="108" mass="12300">MRAYILAHKEAISLWRSLMGPTKVFRAQHTDPESIRGSFGLTDTRNTVHGSDSAASASKEIAFFFPEFSEAAWYEHEEPRLRDRLACPDAEEALRREPWEGWTGTGCR</sequence>
<dbReference type="AlphaFoldDB" id="A0A8D2LU90"/>
<dbReference type="InterPro" id="IPR036850">
    <property type="entry name" value="NDK-like_dom_sf"/>
</dbReference>
<dbReference type="Ensembl" id="ENSVKKT00000027838.1">
    <property type="protein sequence ID" value="ENSVKKP00000027176.1"/>
    <property type="gene ID" value="ENSVKKG00000017699.1"/>
</dbReference>
<protein>
    <recommendedName>
        <fullName evidence="12">Nucleoside diphosphate kinase-like domain-containing protein</fullName>
    </recommendedName>
</protein>
<dbReference type="SUPFAM" id="SSF54919">
    <property type="entry name" value="Nucleoside diphosphate kinase, NDK"/>
    <property type="match status" value="1"/>
</dbReference>
<keyword evidence="7" id="KW-0067">ATP-binding</keyword>
<evidence type="ECO:0000256" key="1">
    <source>
        <dbReference type="ARBA" id="ARBA00001946"/>
    </source>
</evidence>
<evidence type="ECO:0000256" key="9">
    <source>
        <dbReference type="ARBA" id="ARBA00023080"/>
    </source>
</evidence>
<keyword evidence="5" id="KW-0547">Nucleotide-binding</keyword>
<evidence type="ECO:0000256" key="6">
    <source>
        <dbReference type="ARBA" id="ARBA00022777"/>
    </source>
</evidence>
<evidence type="ECO:0000256" key="4">
    <source>
        <dbReference type="ARBA" id="ARBA00022723"/>
    </source>
</evidence>
<dbReference type="GO" id="GO:0030308">
    <property type="term" value="P:negative regulation of cell growth"/>
    <property type="evidence" value="ECO:0007669"/>
    <property type="project" value="TreeGrafter"/>
</dbReference>
<dbReference type="GO" id="GO:0005739">
    <property type="term" value="C:mitochondrion"/>
    <property type="evidence" value="ECO:0007669"/>
    <property type="project" value="TreeGrafter"/>
</dbReference>
<dbReference type="GO" id="GO:0005524">
    <property type="term" value="F:ATP binding"/>
    <property type="evidence" value="ECO:0007669"/>
    <property type="project" value="UniProtKB-KW"/>
</dbReference>
<keyword evidence="9" id="KW-0546">Nucleotide metabolism</keyword>
<evidence type="ECO:0000259" key="12">
    <source>
        <dbReference type="SMART" id="SM00562"/>
    </source>
</evidence>
<accession>A0A8D2LU90</accession>
<dbReference type="GO" id="GO:0006183">
    <property type="term" value="P:GTP biosynthetic process"/>
    <property type="evidence" value="ECO:0007669"/>
    <property type="project" value="InterPro"/>
</dbReference>
<reference evidence="13" key="1">
    <citation type="submission" date="2025-08" db="UniProtKB">
        <authorList>
            <consortium name="Ensembl"/>
        </authorList>
    </citation>
    <scope>IDENTIFICATION</scope>
</reference>
<dbReference type="InterPro" id="IPR001564">
    <property type="entry name" value="Nucleoside_diP_kinase"/>
</dbReference>
<dbReference type="GO" id="GO:0006228">
    <property type="term" value="P:UTP biosynthetic process"/>
    <property type="evidence" value="ECO:0007669"/>
    <property type="project" value="InterPro"/>
</dbReference>
<dbReference type="OMA" id="RRELAYY"/>
<dbReference type="SMART" id="SM00562">
    <property type="entry name" value="NDK"/>
    <property type="match status" value="1"/>
</dbReference>
<dbReference type="Proteomes" id="UP000694545">
    <property type="component" value="Unplaced"/>
</dbReference>
<dbReference type="Pfam" id="PF00334">
    <property type="entry name" value="NDK"/>
    <property type="match status" value="1"/>
</dbReference>
<keyword evidence="3" id="KW-0808">Transferase</keyword>
<dbReference type="GO" id="GO:0046872">
    <property type="term" value="F:metal ion binding"/>
    <property type="evidence" value="ECO:0007669"/>
    <property type="project" value="UniProtKB-KW"/>
</dbReference>
<evidence type="ECO:0000256" key="10">
    <source>
        <dbReference type="PROSITE-ProRule" id="PRU00706"/>
    </source>
</evidence>
<evidence type="ECO:0000256" key="3">
    <source>
        <dbReference type="ARBA" id="ARBA00022679"/>
    </source>
</evidence>
<evidence type="ECO:0000256" key="2">
    <source>
        <dbReference type="ARBA" id="ARBA00008142"/>
    </source>
</evidence>
<evidence type="ECO:0000256" key="5">
    <source>
        <dbReference type="ARBA" id="ARBA00022741"/>
    </source>
</evidence>
<organism evidence="13 14">
    <name type="scientific">Varanus komodoensis</name>
    <name type="common">Komodo dragon</name>
    <dbReference type="NCBI Taxonomy" id="61221"/>
    <lineage>
        <taxon>Eukaryota</taxon>
        <taxon>Metazoa</taxon>
        <taxon>Chordata</taxon>
        <taxon>Craniata</taxon>
        <taxon>Vertebrata</taxon>
        <taxon>Euteleostomi</taxon>
        <taxon>Lepidosauria</taxon>
        <taxon>Squamata</taxon>
        <taxon>Bifurcata</taxon>
        <taxon>Unidentata</taxon>
        <taxon>Episquamata</taxon>
        <taxon>Toxicofera</taxon>
        <taxon>Anguimorpha</taxon>
        <taxon>Paleoanguimorpha</taxon>
        <taxon>Varanoidea</taxon>
        <taxon>Varanidae</taxon>
        <taxon>Varanus</taxon>
    </lineage>
</organism>
<evidence type="ECO:0000256" key="7">
    <source>
        <dbReference type="ARBA" id="ARBA00022840"/>
    </source>
</evidence>
<comment type="similarity">
    <text evidence="2 10 11">Belongs to the NDK family.</text>
</comment>
<dbReference type="GO" id="GO:0004550">
    <property type="term" value="F:nucleoside diphosphate kinase activity"/>
    <property type="evidence" value="ECO:0007669"/>
    <property type="project" value="InterPro"/>
</dbReference>
<proteinExistence type="inferred from homology"/>
<dbReference type="PROSITE" id="PS51374">
    <property type="entry name" value="NDPK_LIKE"/>
    <property type="match status" value="1"/>
</dbReference>
<dbReference type="Gene3D" id="3.30.70.141">
    <property type="entry name" value="Nucleoside diphosphate kinase-like domain"/>
    <property type="match status" value="1"/>
</dbReference>
<evidence type="ECO:0000313" key="13">
    <source>
        <dbReference type="Ensembl" id="ENSVKKP00000027176.1"/>
    </source>
</evidence>
<evidence type="ECO:0000256" key="8">
    <source>
        <dbReference type="ARBA" id="ARBA00022842"/>
    </source>
</evidence>
<dbReference type="GO" id="GO:0006241">
    <property type="term" value="P:CTP biosynthetic process"/>
    <property type="evidence" value="ECO:0007669"/>
    <property type="project" value="InterPro"/>
</dbReference>
<feature type="domain" description="Nucleoside diphosphate kinase-like" evidence="12">
    <location>
        <begin position="1"/>
        <end position="72"/>
    </location>
</feature>
<name>A0A8D2LU90_VARKO</name>
<evidence type="ECO:0000256" key="11">
    <source>
        <dbReference type="RuleBase" id="RU004011"/>
    </source>
</evidence>
<dbReference type="PRINTS" id="PR01243">
    <property type="entry name" value="NUCDPKINASE"/>
</dbReference>
<comment type="caution">
    <text evidence="10">Lacks conserved residue(s) required for the propagation of feature annotation.</text>
</comment>
<dbReference type="PANTHER" id="PTHR46956">
    <property type="entry name" value="NUCLEOSIDE DIPHOSPHATE KINASE 6"/>
    <property type="match status" value="1"/>
</dbReference>
<comment type="cofactor">
    <cofactor evidence="1">
        <name>Mg(2+)</name>
        <dbReference type="ChEBI" id="CHEBI:18420"/>
    </cofactor>
</comment>
<keyword evidence="14" id="KW-1185">Reference proteome</keyword>
<evidence type="ECO:0000313" key="14">
    <source>
        <dbReference type="Proteomes" id="UP000694545"/>
    </source>
</evidence>